<organism evidence="20 21">
    <name type="scientific">Photobacterium halotolerans</name>
    <dbReference type="NCBI Taxonomy" id="265726"/>
    <lineage>
        <taxon>Bacteria</taxon>
        <taxon>Pseudomonadati</taxon>
        <taxon>Pseudomonadota</taxon>
        <taxon>Gammaproteobacteria</taxon>
        <taxon>Vibrionales</taxon>
        <taxon>Vibrionaceae</taxon>
        <taxon>Photobacterium</taxon>
    </lineage>
</organism>
<dbReference type="SUPFAM" id="SSF55811">
    <property type="entry name" value="Nudix"/>
    <property type="match status" value="1"/>
</dbReference>
<dbReference type="GO" id="GO:0006260">
    <property type="term" value="P:DNA replication"/>
    <property type="evidence" value="ECO:0007669"/>
    <property type="project" value="UniProtKB-KW"/>
</dbReference>
<dbReference type="NCBIfam" id="NF008044">
    <property type="entry name" value="PRK10776.1"/>
    <property type="match status" value="1"/>
</dbReference>
<keyword evidence="4" id="KW-0235">DNA replication</keyword>
<dbReference type="InterPro" id="IPR047127">
    <property type="entry name" value="MutT-like"/>
</dbReference>
<keyword evidence="21" id="KW-1185">Reference proteome</keyword>
<feature type="binding site" evidence="18">
    <location>
        <position position="40"/>
    </location>
    <ligand>
        <name>Mg(2+)</name>
        <dbReference type="ChEBI" id="CHEBI:18420"/>
    </ligand>
</feature>
<dbReference type="Pfam" id="PF14815">
    <property type="entry name" value="NUDIX_4"/>
    <property type="match status" value="1"/>
</dbReference>
<feature type="domain" description="Nudix hydrolase" evidence="19">
    <location>
        <begin position="4"/>
        <end position="132"/>
    </location>
</feature>
<feature type="binding site" evidence="17">
    <location>
        <position position="122"/>
    </location>
    <ligand>
        <name>8-oxo-dGTP</name>
        <dbReference type="ChEBI" id="CHEBI:77896"/>
    </ligand>
</feature>
<evidence type="ECO:0000256" key="5">
    <source>
        <dbReference type="ARBA" id="ARBA00022723"/>
    </source>
</evidence>
<dbReference type="STRING" id="265726.KY46_10295"/>
<evidence type="ECO:0000256" key="8">
    <source>
        <dbReference type="ARBA" id="ARBA00022842"/>
    </source>
</evidence>
<keyword evidence="9" id="KW-0234">DNA repair</keyword>
<dbReference type="EMBL" id="JWYV01000007">
    <property type="protein sequence ID" value="KKC99910.1"/>
    <property type="molecule type" value="Genomic_DNA"/>
</dbReference>
<evidence type="ECO:0000313" key="20">
    <source>
        <dbReference type="EMBL" id="KKC99910.1"/>
    </source>
</evidence>
<proteinExistence type="inferred from homology"/>
<evidence type="ECO:0000256" key="12">
    <source>
        <dbReference type="ARBA" id="ARBA00038905"/>
    </source>
</evidence>
<gene>
    <name evidence="20" type="ORF">KY46_10295</name>
</gene>
<dbReference type="PROSITE" id="PS00893">
    <property type="entry name" value="NUDIX_BOX"/>
    <property type="match status" value="1"/>
</dbReference>
<evidence type="ECO:0000256" key="1">
    <source>
        <dbReference type="ARBA" id="ARBA00001946"/>
    </source>
</evidence>
<evidence type="ECO:0000256" key="4">
    <source>
        <dbReference type="ARBA" id="ARBA00022705"/>
    </source>
</evidence>
<evidence type="ECO:0000256" key="6">
    <source>
        <dbReference type="ARBA" id="ARBA00022763"/>
    </source>
</evidence>
<dbReference type="PRINTS" id="PR00502">
    <property type="entry name" value="NUDIXFAMILY"/>
</dbReference>
<accession>A0A0F5VCK8</accession>
<dbReference type="InterPro" id="IPR000086">
    <property type="entry name" value="NUDIX_hydrolase_dom"/>
</dbReference>
<evidence type="ECO:0000256" key="10">
    <source>
        <dbReference type="ARBA" id="ARBA00035861"/>
    </source>
</evidence>
<evidence type="ECO:0000256" key="15">
    <source>
        <dbReference type="ARBA" id="ARBA00041979"/>
    </source>
</evidence>
<dbReference type="InterPro" id="IPR020476">
    <property type="entry name" value="Nudix_hydrolase"/>
</dbReference>
<dbReference type="GO" id="GO:0046872">
    <property type="term" value="F:metal ion binding"/>
    <property type="evidence" value="ECO:0007669"/>
    <property type="project" value="UniProtKB-KW"/>
</dbReference>
<keyword evidence="5 18" id="KW-0479">Metal-binding</keyword>
<keyword evidence="7" id="KW-0378">Hydrolase</keyword>
<dbReference type="PROSITE" id="PS51462">
    <property type="entry name" value="NUDIX"/>
    <property type="match status" value="1"/>
</dbReference>
<dbReference type="AlphaFoldDB" id="A0A0F5VCK8"/>
<dbReference type="InterPro" id="IPR029119">
    <property type="entry name" value="MutY_C"/>
</dbReference>
<dbReference type="RefSeq" id="WP_046220556.1">
    <property type="nucleotide sequence ID" value="NZ_JWYV01000007.1"/>
</dbReference>
<dbReference type="NCBIfam" id="TIGR00586">
    <property type="entry name" value="mutt"/>
    <property type="match status" value="1"/>
</dbReference>
<dbReference type="InterPro" id="IPR003561">
    <property type="entry name" value="Mutator_MutT"/>
</dbReference>
<dbReference type="InterPro" id="IPR020084">
    <property type="entry name" value="NUDIX_hydrolase_CS"/>
</dbReference>
<dbReference type="FunFam" id="3.90.79.10:FF:000014">
    <property type="entry name" value="8-oxo-dGTP diphosphatase MutT"/>
    <property type="match status" value="1"/>
</dbReference>
<feature type="binding site" evidence="17">
    <location>
        <position position="26"/>
    </location>
    <ligand>
        <name>8-oxo-dGTP</name>
        <dbReference type="ChEBI" id="CHEBI:77896"/>
    </ligand>
</feature>
<name>A0A0F5VCK8_9GAMM</name>
<dbReference type="Proteomes" id="UP000033633">
    <property type="component" value="Unassembled WGS sequence"/>
</dbReference>
<evidence type="ECO:0000256" key="18">
    <source>
        <dbReference type="PIRSR" id="PIRSR603561-2"/>
    </source>
</evidence>
<dbReference type="InterPro" id="IPR015797">
    <property type="entry name" value="NUDIX_hydrolase-like_dom_sf"/>
</dbReference>
<evidence type="ECO:0000256" key="11">
    <source>
        <dbReference type="ARBA" id="ARBA00036904"/>
    </source>
</evidence>
<comment type="similarity">
    <text evidence="2">Belongs to the Nudix hydrolase family.</text>
</comment>
<evidence type="ECO:0000256" key="16">
    <source>
        <dbReference type="ARBA" id="ARBA00042798"/>
    </source>
</evidence>
<evidence type="ECO:0000313" key="21">
    <source>
        <dbReference type="Proteomes" id="UP000033633"/>
    </source>
</evidence>
<dbReference type="GO" id="GO:0006281">
    <property type="term" value="P:DNA repair"/>
    <property type="evidence" value="ECO:0007669"/>
    <property type="project" value="UniProtKB-KW"/>
</dbReference>
<dbReference type="EC" id="3.6.1.55" evidence="12"/>
<evidence type="ECO:0000256" key="14">
    <source>
        <dbReference type="ARBA" id="ARBA00041592"/>
    </source>
</evidence>
<evidence type="ECO:0000259" key="19">
    <source>
        <dbReference type="PROSITE" id="PS51462"/>
    </source>
</evidence>
<dbReference type="GO" id="GO:0035539">
    <property type="term" value="F:8-oxo-7,8-dihydrodeoxyguanosine triphosphate pyrophosphatase activity"/>
    <property type="evidence" value="ECO:0007669"/>
    <property type="project" value="UniProtKB-EC"/>
</dbReference>
<reference evidence="20 21" key="1">
    <citation type="submission" date="2014-12" db="EMBL/GenBank/DDBJ databases">
        <title>Mercury Reductase activity and rhizosphere competence traits in the genome of root associated Photobacterium halotolerans MELD1.</title>
        <authorList>
            <person name="Mathew D.C."/>
            <person name="Huang C.-C."/>
        </authorList>
    </citation>
    <scope>NUCLEOTIDE SEQUENCE [LARGE SCALE GENOMIC DNA]</scope>
    <source>
        <strain evidence="20 21">MELD1</strain>
    </source>
</reference>
<evidence type="ECO:0000256" key="17">
    <source>
        <dbReference type="PIRSR" id="PIRSR603561-1"/>
    </source>
</evidence>
<comment type="cofactor">
    <cofactor evidence="1 18">
        <name>Mg(2+)</name>
        <dbReference type="ChEBI" id="CHEBI:18420"/>
    </cofactor>
</comment>
<evidence type="ECO:0000256" key="2">
    <source>
        <dbReference type="ARBA" id="ARBA00005582"/>
    </source>
</evidence>
<comment type="catalytic activity">
    <reaction evidence="11">
        <text>8-oxo-GTP + H2O = 8-oxo-GMP + diphosphate + H(+)</text>
        <dbReference type="Rhea" id="RHEA:67616"/>
        <dbReference type="ChEBI" id="CHEBI:15377"/>
        <dbReference type="ChEBI" id="CHEBI:15378"/>
        <dbReference type="ChEBI" id="CHEBI:33019"/>
        <dbReference type="ChEBI" id="CHEBI:143553"/>
        <dbReference type="ChEBI" id="CHEBI:145694"/>
    </reaction>
</comment>
<feature type="binding site" evidence="18">
    <location>
        <position position="60"/>
    </location>
    <ligand>
        <name>Mg(2+)</name>
        <dbReference type="ChEBI" id="CHEBI:18420"/>
    </ligand>
</feature>
<dbReference type="OrthoDB" id="9810648at2"/>
<protein>
    <recommendedName>
        <fullName evidence="13">8-oxo-dGTP diphosphatase</fullName>
        <ecNumber evidence="12">3.6.1.55</ecNumber>
    </recommendedName>
    <alternativeName>
        <fullName evidence="16">7,8-dihydro-8-oxoguanine-triphosphatase</fullName>
    </alternativeName>
    <alternativeName>
        <fullName evidence="15">Mutator protein MutT</fullName>
    </alternativeName>
    <alternativeName>
        <fullName evidence="14">dGTP pyrophosphohydrolase</fullName>
    </alternativeName>
</protein>
<dbReference type="GO" id="GO:0044715">
    <property type="term" value="F:8-oxo-dGDP phosphatase activity"/>
    <property type="evidence" value="ECO:0007669"/>
    <property type="project" value="TreeGrafter"/>
</dbReference>
<feature type="binding site" evidence="17">
    <location>
        <begin position="37"/>
        <end position="40"/>
    </location>
    <ligand>
        <name>8-oxo-dGTP</name>
        <dbReference type="ChEBI" id="CHEBI:77896"/>
    </ligand>
</feature>
<evidence type="ECO:0000256" key="3">
    <source>
        <dbReference type="ARBA" id="ARBA00022457"/>
    </source>
</evidence>
<keyword evidence="8 18" id="KW-0460">Magnesium</keyword>
<comment type="caution">
    <text evidence="20">The sequence shown here is derived from an EMBL/GenBank/DDBJ whole genome shotgun (WGS) entry which is preliminary data.</text>
</comment>
<dbReference type="GO" id="GO:0044716">
    <property type="term" value="F:8-oxo-GDP phosphatase activity"/>
    <property type="evidence" value="ECO:0007669"/>
    <property type="project" value="TreeGrafter"/>
</dbReference>
<dbReference type="GO" id="GO:0008413">
    <property type="term" value="F:8-oxo-7,8-dihydroguanosine triphosphate pyrophosphatase activity"/>
    <property type="evidence" value="ECO:0007669"/>
    <property type="project" value="InterPro"/>
</dbReference>
<sequence>MNKKRVWISAGIILNRQQDKVFITRRAETAHKGGFWEFAGGKVEVGETAEQAVIRELNEEVGITATELEHFIELEHDYPEKALKFDFFLIKAFDGEAYGREGQPGQWVTLEALREFTFPEANYPVIDKLLAR</sequence>
<feature type="binding site" evidence="17">
    <location>
        <position position="31"/>
    </location>
    <ligand>
        <name>8-oxo-dGTP</name>
        <dbReference type="ChEBI" id="CHEBI:77896"/>
    </ligand>
</feature>
<keyword evidence="6" id="KW-0227">DNA damage</keyword>
<evidence type="ECO:0000256" key="13">
    <source>
        <dbReference type="ARBA" id="ARBA00040794"/>
    </source>
</evidence>
<evidence type="ECO:0000256" key="7">
    <source>
        <dbReference type="ARBA" id="ARBA00022801"/>
    </source>
</evidence>
<dbReference type="PATRIC" id="fig|265726.11.peg.4209"/>
<dbReference type="Gene3D" id="3.90.79.10">
    <property type="entry name" value="Nucleoside Triphosphate Pyrophosphohydrolase"/>
    <property type="match status" value="1"/>
</dbReference>
<dbReference type="CDD" id="cd03425">
    <property type="entry name" value="NUDIX_MutT_NudA_like"/>
    <property type="match status" value="1"/>
</dbReference>
<comment type="catalytic activity">
    <reaction evidence="10">
        <text>8-oxo-dGTP + H2O = 8-oxo-dGMP + diphosphate + H(+)</text>
        <dbReference type="Rhea" id="RHEA:31575"/>
        <dbReference type="ChEBI" id="CHEBI:15377"/>
        <dbReference type="ChEBI" id="CHEBI:15378"/>
        <dbReference type="ChEBI" id="CHEBI:33019"/>
        <dbReference type="ChEBI" id="CHEBI:63224"/>
        <dbReference type="ChEBI" id="CHEBI:77896"/>
        <dbReference type="EC" id="3.6.1.55"/>
    </reaction>
</comment>
<dbReference type="PANTHER" id="PTHR47707">
    <property type="entry name" value="8-OXO-DGTP DIPHOSPHATASE"/>
    <property type="match status" value="1"/>
</dbReference>
<keyword evidence="3" id="KW-0515">Mutator protein</keyword>
<dbReference type="PANTHER" id="PTHR47707:SF1">
    <property type="entry name" value="NUDIX HYDROLASE FAMILY PROTEIN"/>
    <property type="match status" value="1"/>
</dbReference>
<evidence type="ECO:0000256" key="9">
    <source>
        <dbReference type="ARBA" id="ARBA00023204"/>
    </source>
</evidence>